<dbReference type="AlphaFoldDB" id="A0AAE2CNL2"/>
<keyword evidence="3" id="KW-0862">Zinc</keyword>
<evidence type="ECO:0000256" key="3">
    <source>
        <dbReference type="ARBA" id="ARBA00022833"/>
    </source>
</evidence>
<accession>A0AAE2CNL2</accession>
<evidence type="ECO:0000259" key="7">
    <source>
        <dbReference type="PROSITE" id="PS51999"/>
    </source>
</evidence>
<sequence length="373" mass="41665">MLWSRPGPPCTQSNDRNSDNRAVVIGIPSNQVRLKIVLVTLYTVPNRGSSSGTNGSGRPNSRHIGFFSADDVMRICSCGCEIMLRTSWTTTNPGRRFRACLGNQGTYCEAFQWVDPTMCCRSKEVIPRLLNRLNQYDAAIKRAKECLDNAQMRRRNCHRLLFLVVFCWACSLLALHAINCALRNVNKTNDTKVTYPLACSRVTKLHERLTVFMWVINRPDVVWNRNLRFVTAVDSVWRKICRENKLARCYVNAYEDLLEELCMLFGVPVENEEAPPVDPPAEDAPLVAFGADAQPLEGWVDPAPVAIEGAPAIQPVVHVISDSSDSSSSLWRFIDDYYGSDDDADSILPPPGVPTSISKKNFTARDKSPSGHS</sequence>
<keyword evidence="6" id="KW-1133">Transmembrane helix</keyword>
<dbReference type="Proteomes" id="UP001293254">
    <property type="component" value="Unassembled WGS sequence"/>
</dbReference>
<dbReference type="EMBL" id="JACGWO010000004">
    <property type="protein sequence ID" value="KAK4428808.1"/>
    <property type="molecule type" value="Genomic_DNA"/>
</dbReference>
<dbReference type="GO" id="GO:0008270">
    <property type="term" value="F:zinc ion binding"/>
    <property type="evidence" value="ECO:0007669"/>
    <property type="project" value="UniProtKB-KW"/>
</dbReference>
<proteinExistence type="predicted"/>
<reference evidence="8" key="1">
    <citation type="submission" date="2020-06" db="EMBL/GenBank/DDBJ databases">
        <authorList>
            <person name="Li T."/>
            <person name="Hu X."/>
            <person name="Zhang T."/>
            <person name="Song X."/>
            <person name="Zhang H."/>
            <person name="Dai N."/>
            <person name="Sheng W."/>
            <person name="Hou X."/>
            <person name="Wei L."/>
        </authorList>
    </citation>
    <scope>NUCLEOTIDE SEQUENCE</scope>
    <source>
        <strain evidence="8">3651</strain>
        <tissue evidence="8">Leaf</tissue>
    </source>
</reference>
<evidence type="ECO:0000313" key="8">
    <source>
        <dbReference type="EMBL" id="KAK4428808.1"/>
    </source>
</evidence>
<gene>
    <name evidence="8" type="ORF">Salat_1180700</name>
</gene>
<feature type="domain" description="GRF-type" evidence="7">
    <location>
        <begin position="76"/>
        <end position="117"/>
    </location>
</feature>
<evidence type="ECO:0000256" key="6">
    <source>
        <dbReference type="SAM" id="Phobius"/>
    </source>
</evidence>
<reference evidence="8" key="2">
    <citation type="journal article" date="2024" name="Plant">
        <title>Genomic evolution and insights into agronomic trait innovations of Sesamum species.</title>
        <authorList>
            <person name="Miao H."/>
            <person name="Wang L."/>
            <person name="Qu L."/>
            <person name="Liu H."/>
            <person name="Sun Y."/>
            <person name="Le M."/>
            <person name="Wang Q."/>
            <person name="Wei S."/>
            <person name="Zheng Y."/>
            <person name="Lin W."/>
            <person name="Duan Y."/>
            <person name="Cao H."/>
            <person name="Xiong S."/>
            <person name="Wang X."/>
            <person name="Wei L."/>
            <person name="Li C."/>
            <person name="Ma Q."/>
            <person name="Ju M."/>
            <person name="Zhao R."/>
            <person name="Li G."/>
            <person name="Mu C."/>
            <person name="Tian Q."/>
            <person name="Mei H."/>
            <person name="Zhang T."/>
            <person name="Gao T."/>
            <person name="Zhang H."/>
        </authorList>
    </citation>
    <scope>NUCLEOTIDE SEQUENCE</scope>
    <source>
        <strain evidence="8">3651</strain>
    </source>
</reference>
<organism evidence="8 9">
    <name type="scientific">Sesamum alatum</name>
    <dbReference type="NCBI Taxonomy" id="300844"/>
    <lineage>
        <taxon>Eukaryota</taxon>
        <taxon>Viridiplantae</taxon>
        <taxon>Streptophyta</taxon>
        <taxon>Embryophyta</taxon>
        <taxon>Tracheophyta</taxon>
        <taxon>Spermatophyta</taxon>
        <taxon>Magnoliopsida</taxon>
        <taxon>eudicotyledons</taxon>
        <taxon>Gunneridae</taxon>
        <taxon>Pentapetalae</taxon>
        <taxon>asterids</taxon>
        <taxon>lamiids</taxon>
        <taxon>Lamiales</taxon>
        <taxon>Pedaliaceae</taxon>
        <taxon>Sesamum</taxon>
    </lineage>
</organism>
<evidence type="ECO:0000256" key="4">
    <source>
        <dbReference type="PROSITE-ProRule" id="PRU01343"/>
    </source>
</evidence>
<name>A0AAE2CNL2_9LAMI</name>
<evidence type="ECO:0000313" key="9">
    <source>
        <dbReference type="Proteomes" id="UP001293254"/>
    </source>
</evidence>
<protein>
    <recommendedName>
        <fullName evidence="7">GRF-type domain-containing protein</fullName>
    </recommendedName>
</protein>
<dbReference type="PROSITE" id="PS51999">
    <property type="entry name" value="ZF_GRF"/>
    <property type="match status" value="1"/>
</dbReference>
<keyword evidence="1" id="KW-0479">Metal-binding</keyword>
<keyword evidence="6" id="KW-0472">Membrane</keyword>
<comment type="caution">
    <text evidence="8">The sequence shown here is derived from an EMBL/GenBank/DDBJ whole genome shotgun (WGS) entry which is preliminary data.</text>
</comment>
<keyword evidence="6" id="KW-0812">Transmembrane</keyword>
<feature type="compositionally biased region" description="Basic and acidic residues" evidence="5">
    <location>
        <begin position="363"/>
        <end position="373"/>
    </location>
</feature>
<dbReference type="PANTHER" id="PTHR33248">
    <property type="entry name" value="ZINC ION-BINDING PROTEIN"/>
    <property type="match status" value="1"/>
</dbReference>
<dbReference type="InterPro" id="IPR010666">
    <property type="entry name" value="Znf_GRF"/>
</dbReference>
<evidence type="ECO:0000256" key="5">
    <source>
        <dbReference type="SAM" id="MobiDB-lite"/>
    </source>
</evidence>
<feature type="region of interest" description="Disordered" evidence="5">
    <location>
        <begin position="343"/>
        <end position="373"/>
    </location>
</feature>
<evidence type="ECO:0000256" key="2">
    <source>
        <dbReference type="ARBA" id="ARBA00022771"/>
    </source>
</evidence>
<feature type="transmembrane region" description="Helical" evidence="6">
    <location>
        <begin position="160"/>
        <end position="178"/>
    </location>
</feature>
<evidence type="ECO:0000256" key="1">
    <source>
        <dbReference type="ARBA" id="ARBA00022723"/>
    </source>
</evidence>
<keyword evidence="9" id="KW-1185">Reference proteome</keyword>
<keyword evidence="2 4" id="KW-0863">Zinc-finger</keyword>